<protein>
    <submittedName>
        <fullName evidence="1">Uncharacterized protein</fullName>
    </submittedName>
</protein>
<proteinExistence type="predicted"/>
<comment type="caution">
    <text evidence="1">The sequence shown here is derived from an EMBL/GenBank/DDBJ whole genome shotgun (WGS) entry which is preliminary data.</text>
</comment>
<sequence>MEKGILDFLDEFGRYVGGSPDMWLDLIERFAPGYLDLEEESNGMAYGYDHSRFWTKEQLEQLPLEGNNE</sequence>
<dbReference type="EMBL" id="JAQQWL010000005">
    <property type="protein sequence ID" value="KAK8074283.1"/>
    <property type="molecule type" value="Genomic_DNA"/>
</dbReference>
<dbReference type="GeneID" id="92089654"/>
<dbReference type="RefSeq" id="XP_066718758.1">
    <property type="nucleotide sequence ID" value="XM_066856591.1"/>
</dbReference>
<evidence type="ECO:0000313" key="2">
    <source>
        <dbReference type="Proteomes" id="UP001480595"/>
    </source>
</evidence>
<evidence type="ECO:0000313" key="1">
    <source>
        <dbReference type="EMBL" id="KAK8074283.1"/>
    </source>
</evidence>
<reference evidence="1 2" key="1">
    <citation type="submission" date="2023-01" db="EMBL/GenBank/DDBJ databases">
        <title>Analysis of 21 Apiospora genomes using comparative genomics revels a genus with tremendous synthesis potential of carbohydrate active enzymes and secondary metabolites.</title>
        <authorList>
            <person name="Sorensen T."/>
        </authorList>
    </citation>
    <scope>NUCLEOTIDE SEQUENCE [LARGE SCALE GENOMIC DNA]</scope>
    <source>
        <strain evidence="1 2">CBS 135458</strain>
    </source>
</reference>
<keyword evidence="2" id="KW-1185">Reference proteome</keyword>
<accession>A0ABR1VWR2</accession>
<name>A0ABR1VWR2_9PEZI</name>
<organism evidence="1 2">
    <name type="scientific">Apiospora phragmitis</name>
    <dbReference type="NCBI Taxonomy" id="2905665"/>
    <lineage>
        <taxon>Eukaryota</taxon>
        <taxon>Fungi</taxon>
        <taxon>Dikarya</taxon>
        <taxon>Ascomycota</taxon>
        <taxon>Pezizomycotina</taxon>
        <taxon>Sordariomycetes</taxon>
        <taxon>Xylariomycetidae</taxon>
        <taxon>Amphisphaeriales</taxon>
        <taxon>Apiosporaceae</taxon>
        <taxon>Apiospora</taxon>
    </lineage>
</organism>
<gene>
    <name evidence="1" type="ORF">PG994_005182</name>
</gene>
<dbReference type="Proteomes" id="UP001480595">
    <property type="component" value="Unassembled WGS sequence"/>
</dbReference>